<dbReference type="AlphaFoldDB" id="A4J3G0"/>
<feature type="binding site" evidence="10">
    <location>
        <position position="178"/>
    </location>
    <ligand>
        <name>Mg(2+)</name>
        <dbReference type="ChEBI" id="CHEBI:18420"/>
    </ligand>
</feature>
<dbReference type="PANTHER" id="PTHR43322">
    <property type="entry name" value="1-D-DEOXYXYLULOSE 5-PHOSPHATE SYNTHASE-RELATED"/>
    <property type="match status" value="1"/>
</dbReference>
<sequence length="635" mass="69014">MEHITSILKNIASPKDLKNLSLKQLQSLALEIRETIIKTVSKTGGHLAPNLGVVELTIALHCVFDTSVDRIIWDVGHQSYVHKLLTGRLAQFSTLRQYGGLSGFPKPEESIHDAFATGHSSTSISAALGMALTRDLKGEKHSVVAVIGDGSLTGGMAFEALNYAGHLKTNMIVVLNDNEMSIAPNVGALSGYLSRLRTDPKYSKGKDEIADLLQKIPHGPKLLKVVDRLKDSVKYLVVPGMLFEELGFTYLGPVDGHDTKAVLTMLQQAKAVSGPVLVHVITKKGKGYLPAEQNPDRYHGVGPFDLETGTVVKSQGPPSYTEVFGETIVKLAKEDDRIIGITAAMPSGTGLNSFAKEFPKRYFDVGIAEQHAVTMAAGMAATGYRPIAAIYSTFLQRAYDQVLHDVCMQNLPVTFALDRGGLVGDDGPTHHGVFDISFLRNIPNLVMMSPKDENELQHMLKTAVTYNGPVAIRYPRGNGIGISMDEKLQCLPIGKGEVIREGNDVLLLAIGNMVQEALKAAESLSAQGIEATVINARYTKPLDEELILNYAGRIKNIVTIEEHVLAGGFGSSILELFESSGLTDVKMKRLGLPDEFIEHGTQNQLRAQYGLTSAGIVDTVLNHHIHKNRTRKEFL</sequence>
<dbReference type="HAMAP" id="MF_00315">
    <property type="entry name" value="DXP_synth"/>
    <property type="match status" value="1"/>
</dbReference>
<dbReference type="CDD" id="cd02007">
    <property type="entry name" value="TPP_DXS"/>
    <property type="match status" value="1"/>
</dbReference>
<dbReference type="SUPFAM" id="SSF52922">
    <property type="entry name" value="TK C-terminal domain-like"/>
    <property type="match status" value="1"/>
</dbReference>
<dbReference type="InterPro" id="IPR009014">
    <property type="entry name" value="Transketo_C/PFOR_II"/>
</dbReference>
<dbReference type="FunFam" id="3.40.50.970:FF:000030">
    <property type="entry name" value="1-deoxy-D-xylulose-5-phosphate synthase"/>
    <property type="match status" value="1"/>
</dbReference>
<dbReference type="GO" id="GO:0009228">
    <property type="term" value="P:thiamine biosynthetic process"/>
    <property type="evidence" value="ECO:0007669"/>
    <property type="project" value="UniProtKB-UniRule"/>
</dbReference>
<dbReference type="STRING" id="349161.Dred_1078"/>
<dbReference type="Proteomes" id="UP000001556">
    <property type="component" value="Chromosome"/>
</dbReference>
<accession>A4J3G0</accession>
<dbReference type="PROSITE" id="PS00802">
    <property type="entry name" value="TRANSKETOLASE_2"/>
    <property type="match status" value="1"/>
</dbReference>
<feature type="binding site" evidence="10">
    <location>
        <position position="288"/>
    </location>
    <ligand>
        <name>thiamine diphosphate</name>
        <dbReference type="ChEBI" id="CHEBI:58937"/>
    </ligand>
</feature>
<gene>
    <name evidence="10" type="primary">dxs</name>
    <name evidence="12" type="ordered locus">Dred_1078</name>
</gene>
<dbReference type="GO" id="GO:0016114">
    <property type="term" value="P:terpenoid biosynthetic process"/>
    <property type="evidence" value="ECO:0007669"/>
    <property type="project" value="UniProtKB-UniRule"/>
</dbReference>
<evidence type="ECO:0000256" key="5">
    <source>
        <dbReference type="ARBA" id="ARBA00022723"/>
    </source>
</evidence>
<evidence type="ECO:0000256" key="9">
    <source>
        <dbReference type="ARBA" id="ARBA00023229"/>
    </source>
</evidence>
<feature type="binding site" evidence="10">
    <location>
        <position position="178"/>
    </location>
    <ligand>
        <name>thiamine diphosphate</name>
        <dbReference type="ChEBI" id="CHEBI:58937"/>
    </ligand>
</feature>
<dbReference type="UniPathway" id="UPA00064">
    <property type="reaction ID" value="UER00091"/>
</dbReference>
<dbReference type="InterPro" id="IPR029061">
    <property type="entry name" value="THDP-binding"/>
</dbReference>
<keyword evidence="13" id="KW-1185">Reference proteome</keyword>
<comment type="cofactor">
    <cofactor evidence="10">
        <name>Mg(2+)</name>
        <dbReference type="ChEBI" id="CHEBI:18420"/>
    </cofactor>
    <text evidence="10">Binds 1 Mg(2+) ion per subunit.</text>
</comment>
<dbReference type="InterPro" id="IPR020826">
    <property type="entry name" value="Transketolase_BS"/>
</dbReference>
<keyword evidence="8 10" id="KW-0786">Thiamine pyrophosphate</keyword>
<evidence type="ECO:0000256" key="6">
    <source>
        <dbReference type="ARBA" id="ARBA00022842"/>
    </source>
</evidence>
<dbReference type="GO" id="GO:0008661">
    <property type="term" value="F:1-deoxy-D-xylulose-5-phosphate synthase activity"/>
    <property type="evidence" value="ECO:0007669"/>
    <property type="project" value="UniProtKB-UniRule"/>
</dbReference>
<protein>
    <recommendedName>
        <fullName evidence="10">1-deoxy-D-xylulose-5-phosphate synthase</fullName>
        <ecNumber evidence="10">2.2.1.7</ecNumber>
    </recommendedName>
    <alternativeName>
        <fullName evidence="10">1-deoxyxylulose-5-phosphate synthase</fullName>
        <shortName evidence="10">DXP synthase</shortName>
        <shortName evidence="10">DXPS</shortName>
    </alternativeName>
</protein>
<comment type="pathway">
    <text evidence="1 10">Metabolic intermediate biosynthesis; 1-deoxy-D-xylulose 5-phosphate biosynthesis; 1-deoxy-D-xylulose 5-phosphate from D-glyceraldehyde 3-phosphate and pyruvate: step 1/1.</text>
</comment>
<dbReference type="KEGG" id="drm:Dred_1078"/>
<feature type="binding site" evidence="10">
    <location>
        <position position="77"/>
    </location>
    <ligand>
        <name>thiamine diphosphate</name>
        <dbReference type="ChEBI" id="CHEBI:58937"/>
    </ligand>
</feature>
<dbReference type="FunFam" id="3.40.50.920:FF:000002">
    <property type="entry name" value="1-deoxy-D-xylulose-5-phosphate synthase"/>
    <property type="match status" value="1"/>
</dbReference>
<dbReference type="eggNOG" id="COG1154">
    <property type="taxonomic scope" value="Bacteria"/>
</dbReference>
<evidence type="ECO:0000256" key="1">
    <source>
        <dbReference type="ARBA" id="ARBA00004980"/>
    </source>
</evidence>
<comment type="catalytic activity">
    <reaction evidence="10">
        <text>D-glyceraldehyde 3-phosphate + pyruvate + H(+) = 1-deoxy-D-xylulose 5-phosphate + CO2</text>
        <dbReference type="Rhea" id="RHEA:12605"/>
        <dbReference type="ChEBI" id="CHEBI:15361"/>
        <dbReference type="ChEBI" id="CHEBI:15378"/>
        <dbReference type="ChEBI" id="CHEBI:16526"/>
        <dbReference type="ChEBI" id="CHEBI:57792"/>
        <dbReference type="ChEBI" id="CHEBI:59776"/>
        <dbReference type="EC" id="2.2.1.7"/>
    </reaction>
</comment>
<dbReference type="GO" id="GO:0000287">
    <property type="term" value="F:magnesium ion binding"/>
    <property type="evidence" value="ECO:0007669"/>
    <property type="project" value="UniProtKB-UniRule"/>
</dbReference>
<keyword evidence="5 10" id="KW-0479">Metal-binding</keyword>
<feature type="domain" description="Transketolase-like pyrimidine-binding" evidence="11">
    <location>
        <begin position="318"/>
        <end position="482"/>
    </location>
</feature>
<dbReference type="SUPFAM" id="SSF52518">
    <property type="entry name" value="Thiamin diphosphate-binding fold (THDP-binding)"/>
    <property type="match status" value="2"/>
</dbReference>
<dbReference type="Gene3D" id="3.40.50.920">
    <property type="match status" value="1"/>
</dbReference>
<comment type="cofactor">
    <cofactor evidence="10">
        <name>thiamine diphosphate</name>
        <dbReference type="ChEBI" id="CHEBI:58937"/>
    </cofactor>
    <text evidence="10">Binds 1 thiamine pyrophosphate per subunit.</text>
</comment>
<dbReference type="PANTHER" id="PTHR43322:SF5">
    <property type="entry name" value="1-DEOXY-D-XYLULOSE-5-PHOSPHATE SYNTHASE, CHLOROPLASTIC"/>
    <property type="match status" value="1"/>
</dbReference>
<dbReference type="Gene3D" id="3.40.50.970">
    <property type="match status" value="2"/>
</dbReference>
<dbReference type="CDD" id="cd07033">
    <property type="entry name" value="TPP_PYR_DXS_TK_like"/>
    <property type="match status" value="1"/>
</dbReference>
<dbReference type="NCBIfam" id="NF003933">
    <property type="entry name" value="PRK05444.2-2"/>
    <property type="match status" value="1"/>
</dbReference>
<evidence type="ECO:0000256" key="7">
    <source>
        <dbReference type="ARBA" id="ARBA00022977"/>
    </source>
</evidence>
<name>A4J3G0_DESRM</name>
<dbReference type="NCBIfam" id="TIGR00204">
    <property type="entry name" value="dxs"/>
    <property type="match status" value="1"/>
</dbReference>
<dbReference type="PROSITE" id="PS00801">
    <property type="entry name" value="TRANSKETOLASE_1"/>
    <property type="match status" value="1"/>
</dbReference>
<dbReference type="HOGENOM" id="CLU_009227_1_4_9"/>
<evidence type="ECO:0000313" key="13">
    <source>
        <dbReference type="Proteomes" id="UP000001556"/>
    </source>
</evidence>
<dbReference type="Pfam" id="PF13292">
    <property type="entry name" value="DXP_synthase_N"/>
    <property type="match status" value="1"/>
</dbReference>
<dbReference type="InterPro" id="IPR033248">
    <property type="entry name" value="Transketolase_C"/>
</dbReference>
<feature type="binding site" evidence="10">
    <location>
        <position position="369"/>
    </location>
    <ligand>
        <name>thiamine diphosphate</name>
        <dbReference type="ChEBI" id="CHEBI:58937"/>
    </ligand>
</feature>
<dbReference type="EMBL" id="CP000612">
    <property type="protein sequence ID" value="ABO49613.1"/>
    <property type="molecule type" value="Genomic_DNA"/>
</dbReference>
<dbReference type="GO" id="GO:0005829">
    <property type="term" value="C:cytosol"/>
    <property type="evidence" value="ECO:0007669"/>
    <property type="project" value="TreeGrafter"/>
</dbReference>
<evidence type="ECO:0000256" key="10">
    <source>
        <dbReference type="HAMAP-Rule" id="MF_00315"/>
    </source>
</evidence>
<dbReference type="SMART" id="SM00861">
    <property type="entry name" value="Transket_pyr"/>
    <property type="match status" value="1"/>
</dbReference>
<dbReference type="Pfam" id="PF02780">
    <property type="entry name" value="Transketolase_C"/>
    <property type="match status" value="1"/>
</dbReference>
<dbReference type="InterPro" id="IPR005477">
    <property type="entry name" value="Dxylulose-5-P_synthase"/>
</dbReference>
<dbReference type="GO" id="GO:0030976">
    <property type="term" value="F:thiamine pyrophosphate binding"/>
    <property type="evidence" value="ECO:0007669"/>
    <property type="project" value="UniProtKB-UniRule"/>
</dbReference>
<evidence type="ECO:0000313" key="12">
    <source>
        <dbReference type="EMBL" id="ABO49613.1"/>
    </source>
</evidence>
<feature type="binding site" evidence="10">
    <location>
        <position position="149"/>
    </location>
    <ligand>
        <name>Mg(2+)</name>
        <dbReference type="ChEBI" id="CHEBI:18420"/>
    </ligand>
</feature>
<keyword evidence="7 10" id="KW-0784">Thiamine biosynthesis</keyword>
<feature type="binding site" evidence="10">
    <location>
        <begin position="150"/>
        <end position="151"/>
    </location>
    <ligand>
        <name>thiamine diphosphate</name>
        <dbReference type="ChEBI" id="CHEBI:58937"/>
    </ligand>
</feature>
<evidence type="ECO:0000256" key="8">
    <source>
        <dbReference type="ARBA" id="ARBA00023052"/>
    </source>
</evidence>
<evidence type="ECO:0000256" key="2">
    <source>
        <dbReference type="ARBA" id="ARBA00011081"/>
    </source>
</evidence>
<proteinExistence type="inferred from homology"/>
<keyword evidence="4 10" id="KW-0808">Transferase</keyword>
<dbReference type="EC" id="2.2.1.7" evidence="10"/>
<dbReference type="InterPro" id="IPR005475">
    <property type="entry name" value="Transketolase-like_Pyr-bd"/>
</dbReference>
<keyword evidence="9 10" id="KW-0414">Isoprene biosynthesis</keyword>
<evidence type="ECO:0000256" key="3">
    <source>
        <dbReference type="ARBA" id="ARBA00011738"/>
    </source>
</evidence>
<dbReference type="InterPro" id="IPR049557">
    <property type="entry name" value="Transketolase_CS"/>
</dbReference>
<reference evidence="12 13" key="1">
    <citation type="submission" date="2007-03" db="EMBL/GenBank/DDBJ databases">
        <title>Complete sequence of Desulfotomaculum reducens MI-1.</title>
        <authorList>
            <consortium name="US DOE Joint Genome Institute"/>
            <person name="Copeland A."/>
            <person name="Lucas S."/>
            <person name="Lapidus A."/>
            <person name="Barry K."/>
            <person name="Detter J.C."/>
            <person name="Glavina del Rio T."/>
            <person name="Hammon N."/>
            <person name="Israni S."/>
            <person name="Dalin E."/>
            <person name="Tice H."/>
            <person name="Pitluck S."/>
            <person name="Sims D."/>
            <person name="Brettin T."/>
            <person name="Bruce D."/>
            <person name="Han C."/>
            <person name="Tapia R."/>
            <person name="Schmutz J."/>
            <person name="Larimer F."/>
            <person name="Land M."/>
            <person name="Hauser L."/>
            <person name="Kyrpides N."/>
            <person name="Kim E."/>
            <person name="Tebo B.M."/>
            <person name="Richardson P."/>
        </authorList>
    </citation>
    <scope>NUCLEOTIDE SEQUENCE [LARGE SCALE GENOMIC DNA]</scope>
    <source>
        <strain evidence="12 13">MI-1</strain>
    </source>
</reference>
<feature type="binding site" evidence="10">
    <location>
        <begin position="118"/>
        <end position="120"/>
    </location>
    <ligand>
        <name>thiamine diphosphate</name>
        <dbReference type="ChEBI" id="CHEBI:58937"/>
    </ligand>
</feature>
<evidence type="ECO:0000259" key="11">
    <source>
        <dbReference type="SMART" id="SM00861"/>
    </source>
</evidence>
<organism evidence="12 13">
    <name type="scientific">Desulforamulus reducens (strain ATCC BAA-1160 / DSM 100696 / MI-1)</name>
    <name type="common">Desulfotomaculum reducens</name>
    <dbReference type="NCBI Taxonomy" id="349161"/>
    <lineage>
        <taxon>Bacteria</taxon>
        <taxon>Bacillati</taxon>
        <taxon>Bacillota</taxon>
        <taxon>Clostridia</taxon>
        <taxon>Eubacteriales</taxon>
        <taxon>Peptococcaceae</taxon>
        <taxon>Desulforamulus</taxon>
    </lineage>
</organism>
<comment type="function">
    <text evidence="10">Catalyzes the acyloin condensation reaction between C atoms 2 and 3 of pyruvate and glyceraldehyde 3-phosphate to yield 1-deoxy-D-xylulose-5-phosphate (DXP).</text>
</comment>
<comment type="subunit">
    <text evidence="3 10">Homodimer.</text>
</comment>
<comment type="similarity">
    <text evidence="2 10">Belongs to the transketolase family. DXPS subfamily.</text>
</comment>
<keyword evidence="6 10" id="KW-0460">Magnesium</keyword>
<dbReference type="Pfam" id="PF02779">
    <property type="entry name" value="Transket_pyr"/>
    <property type="match status" value="1"/>
</dbReference>
<dbReference type="GO" id="GO:0019288">
    <property type="term" value="P:isopentenyl diphosphate biosynthetic process, methylerythritol 4-phosphate pathway"/>
    <property type="evidence" value="ECO:0007669"/>
    <property type="project" value="TreeGrafter"/>
</dbReference>
<evidence type="ECO:0000256" key="4">
    <source>
        <dbReference type="ARBA" id="ARBA00022679"/>
    </source>
</evidence>